<accession>A0A1I7VUS5</accession>
<evidence type="ECO:0000256" key="1">
    <source>
        <dbReference type="SAM" id="Phobius"/>
    </source>
</evidence>
<name>A0A1I7VUS5_LOALO</name>
<proteinExistence type="predicted"/>
<organism evidence="2 3">
    <name type="scientific">Loa loa</name>
    <name type="common">Eye worm</name>
    <name type="synonym">Filaria loa</name>
    <dbReference type="NCBI Taxonomy" id="7209"/>
    <lineage>
        <taxon>Eukaryota</taxon>
        <taxon>Metazoa</taxon>
        <taxon>Ecdysozoa</taxon>
        <taxon>Nematoda</taxon>
        <taxon>Chromadorea</taxon>
        <taxon>Rhabditida</taxon>
        <taxon>Spirurina</taxon>
        <taxon>Spiruromorpha</taxon>
        <taxon>Filarioidea</taxon>
        <taxon>Onchocercidae</taxon>
        <taxon>Loa</taxon>
    </lineage>
</organism>
<evidence type="ECO:0000313" key="3">
    <source>
        <dbReference type="WBParaSite" id="EN70_6525"/>
    </source>
</evidence>
<dbReference type="AlphaFoldDB" id="A0A1I7VUS5"/>
<protein>
    <submittedName>
        <fullName evidence="3">Uncharacterized protein</fullName>
    </submittedName>
</protein>
<keyword evidence="2" id="KW-1185">Reference proteome</keyword>
<evidence type="ECO:0000313" key="2">
    <source>
        <dbReference type="Proteomes" id="UP000095285"/>
    </source>
</evidence>
<keyword evidence="1" id="KW-0812">Transmembrane</keyword>
<keyword evidence="1" id="KW-1133">Transmembrane helix</keyword>
<sequence>MEDSSRPTTTTISTIAINAGKKATIVVALLKVFIPFAYLIVISLSLALKLILLEH</sequence>
<keyword evidence="1" id="KW-0472">Membrane</keyword>
<reference evidence="3" key="2">
    <citation type="submission" date="2016-11" db="UniProtKB">
        <authorList>
            <consortium name="WormBaseParasite"/>
        </authorList>
    </citation>
    <scope>IDENTIFICATION</scope>
</reference>
<dbReference type="Proteomes" id="UP000095285">
    <property type="component" value="Unassembled WGS sequence"/>
</dbReference>
<dbReference type="WBParaSite" id="EN70_6525">
    <property type="protein sequence ID" value="EN70_6525"/>
    <property type="gene ID" value="EN70_6525"/>
</dbReference>
<feature type="transmembrane region" description="Helical" evidence="1">
    <location>
        <begin position="32"/>
        <end position="52"/>
    </location>
</feature>
<reference evidence="2" key="1">
    <citation type="submission" date="2012-04" db="EMBL/GenBank/DDBJ databases">
        <title>The Genome Sequence of Loa loa.</title>
        <authorList>
            <consortium name="The Broad Institute Genome Sequencing Platform"/>
            <consortium name="Broad Institute Genome Sequencing Center for Infectious Disease"/>
            <person name="Nutman T.B."/>
            <person name="Fink D.L."/>
            <person name="Russ C."/>
            <person name="Young S."/>
            <person name="Zeng Q."/>
            <person name="Gargeya S."/>
            <person name="Alvarado L."/>
            <person name="Berlin A."/>
            <person name="Chapman S.B."/>
            <person name="Chen Z."/>
            <person name="Freedman E."/>
            <person name="Gellesch M."/>
            <person name="Goldberg J."/>
            <person name="Griggs A."/>
            <person name="Gujja S."/>
            <person name="Heilman E.R."/>
            <person name="Heiman D."/>
            <person name="Howarth C."/>
            <person name="Mehta T."/>
            <person name="Neiman D."/>
            <person name="Pearson M."/>
            <person name="Roberts A."/>
            <person name="Saif S."/>
            <person name="Shea T."/>
            <person name="Shenoy N."/>
            <person name="Sisk P."/>
            <person name="Stolte C."/>
            <person name="Sykes S."/>
            <person name="White J."/>
            <person name="Yandava C."/>
            <person name="Haas B."/>
            <person name="Henn M.R."/>
            <person name="Nusbaum C."/>
            <person name="Birren B."/>
        </authorList>
    </citation>
    <scope>NUCLEOTIDE SEQUENCE [LARGE SCALE GENOMIC DNA]</scope>
</reference>